<comment type="caution">
    <text evidence="1">The sequence shown here is derived from an EMBL/GenBank/DDBJ whole genome shotgun (WGS) entry which is preliminary data.</text>
</comment>
<dbReference type="GeneID" id="78338565"/>
<protein>
    <submittedName>
        <fullName evidence="1">Uncharacterized protein</fullName>
    </submittedName>
</protein>
<gene>
    <name evidence="1" type="ORF">DW060_02985</name>
</gene>
<evidence type="ECO:0000313" key="2">
    <source>
        <dbReference type="Proteomes" id="UP000286598"/>
    </source>
</evidence>
<accession>A0A3C0CFC0</accession>
<proteinExistence type="predicted"/>
<reference evidence="1 2" key="1">
    <citation type="submission" date="2018-08" db="EMBL/GenBank/DDBJ databases">
        <title>A genome reference for cultivated species of the human gut microbiota.</title>
        <authorList>
            <person name="Zou Y."/>
            <person name="Xue W."/>
            <person name="Luo G."/>
        </authorList>
    </citation>
    <scope>NUCLEOTIDE SEQUENCE [LARGE SCALE GENOMIC DNA]</scope>
    <source>
        <strain evidence="1 2">AF42-9</strain>
    </source>
</reference>
<evidence type="ECO:0000313" key="1">
    <source>
        <dbReference type="EMBL" id="RHK52147.1"/>
    </source>
</evidence>
<dbReference type="Proteomes" id="UP000286598">
    <property type="component" value="Unassembled WGS sequence"/>
</dbReference>
<organism evidence="1 2">
    <name type="scientific">Leyella stercorea</name>
    <dbReference type="NCBI Taxonomy" id="363265"/>
    <lineage>
        <taxon>Bacteria</taxon>
        <taxon>Pseudomonadati</taxon>
        <taxon>Bacteroidota</taxon>
        <taxon>Bacteroidia</taxon>
        <taxon>Bacteroidales</taxon>
        <taxon>Prevotellaceae</taxon>
        <taxon>Leyella</taxon>
    </lineage>
</organism>
<dbReference type="RefSeq" id="WP_007898150.1">
    <property type="nucleotide sequence ID" value="NZ_CALLOM010000015.1"/>
</dbReference>
<sequence length="61" mass="7253">MQEHKYKHRHSHKKDGIDTFREQSLKAIQRKKLYAKVAYIVVFTIAIIMIALAFAAYFIDR</sequence>
<name>A0A3C0CFC0_9BACT</name>
<dbReference type="AlphaFoldDB" id="A0A3C0CFC0"/>
<dbReference type="EMBL" id="QRNO01000008">
    <property type="protein sequence ID" value="RHK52147.1"/>
    <property type="molecule type" value="Genomic_DNA"/>
</dbReference>
<keyword evidence="2" id="KW-1185">Reference proteome</keyword>